<dbReference type="AlphaFoldDB" id="A0A9W9GCZ0"/>
<dbReference type="PRINTS" id="PR00371">
    <property type="entry name" value="FPNCR"/>
</dbReference>
<dbReference type="GO" id="GO:0050660">
    <property type="term" value="F:flavin adenine dinucleotide binding"/>
    <property type="evidence" value="ECO:0007669"/>
    <property type="project" value="TreeGrafter"/>
</dbReference>
<dbReference type="Proteomes" id="UP001149165">
    <property type="component" value="Unassembled WGS sequence"/>
</dbReference>
<evidence type="ECO:0000259" key="11">
    <source>
        <dbReference type="PROSITE" id="PS51384"/>
    </source>
</evidence>
<gene>
    <name evidence="12" type="ORF">N7456_000927</name>
</gene>
<dbReference type="InterPro" id="IPR001709">
    <property type="entry name" value="Flavoprot_Pyr_Nucl_cyt_Rdtase"/>
</dbReference>
<dbReference type="GO" id="GO:0005829">
    <property type="term" value="C:cytosol"/>
    <property type="evidence" value="ECO:0007669"/>
    <property type="project" value="TreeGrafter"/>
</dbReference>
<dbReference type="Gene3D" id="1.20.990.10">
    <property type="entry name" value="NADPH-cytochrome p450 Reductase, Chain A, domain 3"/>
    <property type="match status" value="1"/>
</dbReference>
<dbReference type="GO" id="GO:0010181">
    <property type="term" value="F:FMN binding"/>
    <property type="evidence" value="ECO:0007669"/>
    <property type="project" value="InterPro"/>
</dbReference>
<feature type="domain" description="FAD-binding FR-type" evidence="11">
    <location>
        <begin position="297"/>
        <end position="558"/>
    </location>
</feature>
<dbReference type="PROSITE" id="PS50902">
    <property type="entry name" value="FLAVODOXIN_LIKE"/>
    <property type="match status" value="1"/>
</dbReference>
<evidence type="ECO:0008006" key="14">
    <source>
        <dbReference type="Google" id="ProtNLM"/>
    </source>
</evidence>
<dbReference type="Gene3D" id="2.40.30.10">
    <property type="entry name" value="Translation factors"/>
    <property type="match status" value="1"/>
</dbReference>
<dbReference type="Gene3D" id="3.40.50.80">
    <property type="entry name" value="Nucleotide-binding domain of ferredoxin-NADP reductase (FNR) module"/>
    <property type="match status" value="1"/>
</dbReference>
<keyword evidence="4" id="KW-0288">FMN</keyword>
<dbReference type="PANTHER" id="PTHR19384">
    <property type="entry name" value="NITRIC OXIDE SYNTHASE-RELATED"/>
    <property type="match status" value="1"/>
</dbReference>
<evidence type="ECO:0000256" key="1">
    <source>
        <dbReference type="ARBA" id="ARBA00001917"/>
    </source>
</evidence>
<proteinExistence type="predicted"/>
<dbReference type="SUPFAM" id="SSF52218">
    <property type="entry name" value="Flavoproteins"/>
    <property type="match status" value="1"/>
</dbReference>
<evidence type="ECO:0000256" key="3">
    <source>
        <dbReference type="ARBA" id="ARBA00022630"/>
    </source>
</evidence>
<dbReference type="InterPro" id="IPR001094">
    <property type="entry name" value="Flavdoxin-like"/>
</dbReference>
<keyword evidence="6" id="KW-0521">NADP</keyword>
<keyword evidence="3" id="KW-0285">Flavoprotein</keyword>
<feature type="region of interest" description="Disordered" evidence="9">
    <location>
        <begin position="278"/>
        <end position="298"/>
    </location>
</feature>
<comment type="caution">
    <text evidence="12">The sequence shown here is derived from an EMBL/GenBank/DDBJ whole genome shotgun (WGS) entry which is preliminary data.</text>
</comment>
<dbReference type="InterPro" id="IPR017927">
    <property type="entry name" value="FAD-bd_FR_type"/>
</dbReference>
<keyword evidence="13" id="KW-1185">Reference proteome</keyword>
<dbReference type="SUPFAM" id="SSF52343">
    <property type="entry name" value="Ferredoxin reductase-like, C-terminal NADP-linked domain"/>
    <property type="match status" value="1"/>
</dbReference>
<dbReference type="InterPro" id="IPR029039">
    <property type="entry name" value="Flavoprotein-like_sf"/>
</dbReference>
<keyword evidence="5" id="KW-0274">FAD</keyword>
<dbReference type="GO" id="GO:0003958">
    <property type="term" value="F:NADPH-hemoprotein reductase activity"/>
    <property type="evidence" value="ECO:0007669"/>
    <property type="project" value="UniProtKB-EC"/>
</dbReference>
<keyword evidence="7" id="KW-0560">Oxidoreductase</keyword>
<evidence type="ECO:0000256" key="9">
    <source>
        <dbReference type="SAM" id="MobiDB-lite"/>
    </source>
</evidence>
<evidence type="ECO:0000313" key="13">
    <source>
        <dbReference type="Proteomes" id="UP001149165"/>
    </source>
</evidence>
<dbReference type="PRINTS" id="PR00369">
    <property type="entry name" value="FLAVODOXIN"/>
</dbReference>
<dbReference type="InterPro" id="IPR008254">
    <property type="entry name" value="Flavodoxin/NO_synth"/>
</dbReference>
<evidence type="ECO:0000256" key="6">
    <source>
        <dbReference type="ARBA" id="ARBA00022857"/>
    </source>
</evidence>
<sequence length="728" mass="82154">MHHVGTPNIAKFEMISTKISVHRIVDNLAFDDLAAIVVLVITLALWYKNTLSKPPNGYHLYFISPQREDGLDRQMIATEKAPSRNINDRMNELKKDIVVFWGSQSGKSERLAKELARECSTRFGLAAMAADAEQFDFDQLRNLTKGRIVGFVVATYGEGDPTDNALGLHDYLREINRYSEQTFAHLQYFCFGLGSSQYQSYNRFVDFVDERLSSAGATRIVPVGKLDETLHSNDEWLAWKEPLIRTLAQKYNKKEQILSCQILRPTVLISEFSSKETGDRVESHTAEEGSTKRKANQRPQIVQITNTYRLSHSKRSEATVATREYLHVEVSTKTATGSLKYKTGDHLAIWPMNPNYEVDQMVNLFGWNTETLNKAISLNITKEPHDTDAKVPIKTPTTRLAILRYQLDICGQLFPELVKLLIRYCPTSEGKTFLENMLGEKESWDAIIKQHVTCAKLMQLAAPKERWPEDLFCEFVQVLLKLRPRYFSIASSHMVKPETIALTVSVVEAQLSQNHKFIGLTTGYLRALCDETEIDNIYESACSEVSTVARPHYNLAGPRSILTGRKIFAHVRPSPFHLPDLSTLPIIMFAAGSGIAPFRAFVQERLNLKKMGKAIGPMTLFFGCRSRDDLLYGKLWEEATSLGLLKTHFAFSTHLLDGQKVYIQDLLMQGNGSGVEDLISKQQGIVYICGSSNMARGVKEALDKILNGESSATQLKERGRLHEDVWVS</sequence>
<dbReference type="Gene3D" id="3.40.50.360">
    <property type="match status" value="1"/>
</dbReference>
<comment type="catalytic activity">
    <reaction evidence="8">
        <text>2 oxidized [cytochrome P450] + NADPH = 2 reduced [cytochrome P450] + NADP(+) + H(+)</text>
        <dbReference type="Rhea" id="RHEA:24040"/>
        <dbReference type="Rhea" id="RHEA-COMP:14627"/>
        <dbReference type="Rhea" id="RHEA-COMP:14628"/>
        <dbReference type="ChEBI" id="CHEBI:15378"/>
        <dbReference type="ChEBI" id="CHEBI:55376"/>
        <dbReference type="ChEBI" id="CHEBI:57783"/>
        <dbReference type="ChEBI" id="CHEBI:58349"/>
        <dbReference type="ChEBI" id="CHEBI:60344"/>
        <dbReference type="EC" id="1.6.2.4"/>
    </reaction>
</comment>
<evidence type="ECO:0000256" key="5">
    <source>
        <dbReference type="ARBA" id="ARBA00022827"/>
    </source>
</evidence>
<accession>A0A9W9GCZ0</accession>
<dbReference type="OrthoDB" id="1856718at2759"/>
<evidence type="ECO:0000256" key="7">
    <source>
        <dbReference type="ARBA" id="ARBA00023002"/>
    </source>
</evidence>
<feature type="compositionally biased region" description="Basic and acidic residues" evidence="9">
    <location>
        <begin position="278"/>
        <end position="291"/>
    </location>
</feature>
<evidence type="ECO:0000256" key="8">
    <source>
        <dbReference type="ARBA" id="ARBA00049342"/>
    </source>
</evidence>
<dbReference type="SUPFAM" id="SSF63380">
    <property type="entry name" value="Riboflavin synthase domain-like"/>
    <property type="match status" value="1"/>
</dbReference>
<evidence type="ECO:0000256" key="4">
    <source>
        <dbReference type="ARBA" id="ARBA00022643"/>
    </source>
</evidence>
<evidence type="ECO:0000259" key="10">
    <source>
        <dbReference type="PROSITE" id="PS50902"/>
    </source>
</evidence>
<dbReference type="InterPro" id="IPR001433">
    <property type="entry name" value="OxRdtase_FAD/NAD-bd"/>
</dbReference>
<comment type="cofactor">
    <cofactor evidence="1">
        <name>FMN</name>
        <dbReference type="ChEBI" id="CHEBI:58210"/>
    </cofactor>
</comment>
<dbReference type="EMBL" id="JAPQKH010000001">
    <property type="protein sequence ID" value="KAJ5116579.1"/>
    <property type="molecule type" value="Genomic_DNA"/>
</dbReference>
<name>A0A9W9GCZ0_9EURO</name>
<reference evidence="12" key="2">
    <citation type="journal article" date="2023" name="IMA Fungus">
        <title>Comparative genomic study of the Penicillium genus elucidates a diverse pangenome and 15 lateral gene transfer events.</title>
        <authorList>
            <person name="Petersen C."/>
            <person name="Sorensen T."/>
            <person name="Nielsen M.R."/>
            <person name="Sondergaard T.E."/>
            <person name="Sorensen J.L."/>
            <person name="Fitzpatrick D.A."/>
            <person name="Frisvad J.C."/>
            <person name="Nielsen K.L."/>
        </authorList>
    </citation>
    <scope>NUCLEOTIDE SEQUENCE</scope>
    <source>
        <strain evidence="12">IBT 30069</strain>
    </source>
</reference>
<dbReference type="InterPro" id="IPR023173">
    <property type="entry name" value="NADPH_Cyt_P450_Rdtase_alpha"/>
</dbReference>
<dbReference type="PANTHER" id="PTHR19384:SF108">
    <property type="entry name" value="NADPH--CYTOCHROME P450 REDUCTASE"/>
    <property type="match status" value="1"/>
</dbReference>
<organism evidence="12 13">
    <name type="scientific">Penicillium angulare</name>
    <dbReference type="NCBI Taxonomy" id="116970"/>
    <lineage>
        <taxon>Eukaryota</taxon>
        <taxon>Fungi</taxon>
        <taxon>Dikarya</taxon>
        <taxon>Ascomycota</taxon>
        <taxon>Pezizomycotina</taxon>
        <taxon>Eurotiomycetes</taxon>
        <taxon>Eurotiomycetidae</taxon>
        <taxon>Eurotiales</taxon>
        <taxon>Aspergillaceae</taxon>
        <taxon>Penicillium</taxon>
    </lineage>
</organism>
<comment type="cofactor">
    <cofactor evidence="2">
        <name>FAD</name>
        <dbReference type="ChEBI" id="CHEBI:57692"/>
    </cofactor>
</comment>
<evidence type="ECO:0000256" key="2">
    <source>
        <dbReference type="ARBA" id="ARBA00001974"/>
    </source>
</evidence>
<evidence type="ECO:0000313" key="12">
    <source>
        <dbReference type="EMBL" id="KAJ5116579.1"/>
    </source>
</evidence>
<protein>
    <recommendedName>
        <fullName evidence="14">NADPH--cytochrome P450 reductase</fullName>
    </recommendedName>
</protein>
<feature type="domain" description="Flavodoxin-like" evidence="10">
    <location>
        <begin position="97"/>
        <end position="244"/>
    </location>
</feature>
<dbReference type="Pfam" id="PF00175">
    <property type="entry name" value="NAD_binding_1"/>
    <property type="match status" value="1"/>
</dbReference>
<dbReference type="InterPro" id="IPR017938">
    <property type="entry name" value="Riboflavin_synthase-like_b-brl"/>
</dbReference>
<dbReference type="Pfam" id="PF00258">
    <property type="entry name" value="Flavodoxin_1"/>
    <property type="match status" value="1"/>
</dbReference>
<dbReference type="Pfam" id="PF00667">
    <property type="entry name" value="FAD_binding_1"/>
    <property type="match status" value="1"/>
</dbReference>
<dbReference type="InterPro" id="IPR003097">
    <property type="entry name" value="CysJ-like_FAD-binding"/>
</dbReference>
<dbReference type="InterPro" id="IPR039261">
    <property type="entry name" value="FNR_nucleotide-bd"/>
</dbReference>
<reference evidence="12" key="1">
    <citation type="submission" date="2022-11" db="EMBL/GenBank/DDBJ databases">
        <authorList>
            <person name="Petersen C."/>
        </authorList>
    </citation>
    <scope>NUCLEOTIDE SEQUENCE</scope>
    <source>
        <strain evidence="12">IBT 30069</strain>
    </source>
</reference>
<dbReference type="PROSITE" id="PS51384">
    <property type="entry name" value="FAD_FR"/>
    <property type="match status" value="1"/>
</dbReference>